<accession>A0AAD0RKU4</accession>
<organism evidence="2 3">
    <name type="scientific">Pseudoalteromonas piscicida</name>
    <dbReference type="NCBI Taxonomy" id="43662"/>
    <lineage>
        <taxon>Bacteria</taxon>
        <taxon>Pseudomonadati</taxon>
        <taxon>Pseudomonadota</taxon>
        <taxon>Gammaproteobacteria</taxon>
        <taxon>Alteromonadales</taxon>
        <taxon>Pseudoalteromonadaceae</taxon>
        <taxon>Pseudoalteromonas</taxon>
    </lineage>
</organism>
<evidence type="ECO:0000256" key="1">
    <source>
        <dbReference type="SAM" id="Phobius"/>
    </source>
</evidence>
<proteinExistence type="predicted"/>
<keyword evidence="1" id="KW-0472">Membrane</keyword>
<keyword evidence="1" id="KW-0812">Transmembrane</keyword>
<dbReference type="EMBL" id="CP031761">
    <property type="protein sequence ID" value="AXR03569.1"/>
    <property type="molecule type" value="Genomic_DNA"/>
</dbReference>
<keyword evidence="1" id="KW-1133">Transmembrane helix</keyword>
<feature type="transmembrane region" description="Helical" evidence="1">
    <location>
        <begin position="45"/>
        <end position="64"/>
    </location>
</feature>
<name>A0AAD0RKU4_PSEO7</name>
<evidence type="ECO:0000313" key="3">
    <source>
        <dbReference type="Proteomes" id="UP000258102"/>
    </source>
</evidence>
<gene>
    <name evidence="2" type="ORF">D0511_16895</name>
</gene>
<dbReference type="Proteomes" id="UP000258102">
    <property type="component" value="Chromosome 1"/>
</dbReference>
<reference evidence="2 3" key="1">
    <citation type="submission" date="2018-08" db="EMBL/GenBank/DDBJ databases">
        <title>Whole Genome Sequences of Two Pseudoalteromonas piscicida Strains, DE1-A and DE2-A, which Exhibit Strong Antibacterial Activity against Vibrio vulnificus.</title>
        <authorList>
            <person name="Richards G.P."/>
            <person name="Needleman D.S."/>
            <person name="Watson M.A."/>
            <person name="Polson S.W."/>
        </authorList>
    </citation>
    <scope>NUCLEOTIDE SEQUENCE [LARGE SCALE GENOMIC DNA]</scope>
    <source>
        <strain evidence="2 3">DE2-A</strain>
    </source>
</reference>
<evidence type="ECO:0000313" key="2">
    <source>
        <dbReference type="EMBL" id="AXR03569.1"/>
    </source>
</evidence>
<dbReference type="AlphaFoldDB" id="A0AAD0RKU4"/>
<protein>
    <submittedName>
        <fullName evidence="2">Uncharacterized protein</fullName>
    </submittedName>
</protein>
<sequence length="183" mass="21562">MVIFVFFLYLLFNSIKYKVNLNKKPYSYVYKFNNDGEREDPSLNLIVYSFILTLITAMILYLSLSSFNTQYGNRYYLERFEIELKGEKNSDLKCVYIIANTSGNLVVWDYQREVVSTVSKRMVAYYSKIYDVAPEYEYIRRSKVGKFSSPLEMRGRKKQRKALQQLMSGLCSYLILVSDYSIA</sequence>